<gene>
    <name evidence="1" type="ORF">LCGC14_0326310</name>
</gene>
<dbReference type="GO" id="GO:0003723">
    <property type="term" value="F:RNA binding"/>
    <property type="evidence" value="ECO:0007669"/>
    <property type="project" value="InterPro"/>
</dbReference>
<evidence type="ECO:0000313" key="1">
    <source>
        <dbReference type="EMBL" id="KKN80825.1"/>
    </source>
</evidence>
<protein>
    <submittedName>
        <fullName evidence="1">Uncharacterized protein</fullName>
    </submittedName>
</protein>
<dbReference type="GO" id="GO:0006109">
    <property type="term" value="P:regulation of carbohydrate metabolic process"/>
    <property type="evidence" value="ECO:0007669"/>
    <property type="project" value="InterPro"/>
</dbReference>
<accession>A0A0F9THZ6</accession>
<comment type="caution">
    <text evidence="1">The sequence shown here is derived from an EMBL/GenBank/DDBJ whole genome shotgun (WGS) entry which is preliminary data.</text>
</comment>
<dbReference type="HAMAP" id="MF_00167">
    <property type="entry name" value="CsrA"/>
    <property type="match status" value="1"/>
</dbReference>
<dbReference type="AlphaFoldDB" id="A0A0F9THZ6"/>
<dbReference type="GO" id="GO:0006402">
    <property type="term" value="P:mRNA catabolic process"/>
    <property type="evidence" value="ECO:0007669"/>
    <property type="project" value="InterPro"/>
</dbReference>
<organism evidence="1">
    <name type="scientific">marine sediment metagenome</name>
    <dbReference type="NCBI Taxonomy" id="412755"/>
    <lineage>
        <taxon>unclassified sequences</taxon>
        <taxon>metagenomes</taxon>
        <taxon>ecological metagenomes</taxon>
    </lineage>
</organism>
<dbReference type="Pfam" id="PF02599">
    <property type="entry name" value="CsrA"/>
    <property type="match status" value="1"/>
</dbReference>
<dbReference type="EMBL" id="LAZR01000225">
    <property type="protein sequence ID" value="KKN80825.1"/>
    <property type="molecule type" value="Genomic_DNA"/>
</dbReference>
<sequence>MLELRRKLREKILIGRGPDRIEIVVNQIGRSAVRLGITAPRNILIIRSELQNCFVCEWCNNPIQGRAVTHQGRHFFCSVDCRADCLAHYDANGGQDA</sequence>
<dbReference type="SUPFAM" id="SSF117130">
    <property type="entry name" value="CsrA-like"/>
    <property type="match status" value="1"/>
</dbReference>
<dbReference type="Gene3D" id="2.60.40.4380">
    <property type="entry name" value="Translational regulator CsrA"/>
    <property type="match status" value="1"/>
</dbReference>
<dbReference type="InterPro" id="IPR003751">
    <property type="entry name" value="CsrA"/>
</dbReference>
<proteinExistence type="inferred from homology"/>
<name>A0A0F9THZ6_9ZZZZ</name>
<dbReference type="InterPro" id="IPR036107">
    <property type="entry name" value="CsrA_sf"/>
</dbReference>
<reference evidence="1" key="1">
    <citation type="journal article" date="2015" name="Nature">
        <title>Complex archaea that bridge the gap between prokaryotes and eukaryotes.</title>
        <authorList>
            <person name="Spang A."/>
            <person name="Saw J.H."/>
            <person name="Jorgensen S.L."/>
            <person name="Zaremba-Niedzwiedzka K."/>
            <person name="Martijn J."/>
            <person name="Lind A.E."/>
            <person name="van Eijk R."/>
            <person name="Schleper C."/>
            <person name="Guy L."/>
            <person name="Ettema T.J."/>
        </authorList>
    </citation>
    <scope>NUCLEOTIDE SEQUENCE</scope>
</reference>